<dbReference type="PROSITE" id="PS50158">
    <property type="entry name" value="ZF_CCHC"/>
    <property type="match status" value="1"/>
</dbReference>
<name>R7VK67_CAPTE</name>
<dbReference type="EnsemblMetazoa" id="CapteT194619">
    <property type="protein sequence ID" value="CapteP194619"/>
    <property type="gene ID" value="CapteG194619"/>
</dbReference>
<feature type="domain" description="CCHC-type" evidence="2">
    <location>
        <begin position="188"/>
        <end position="203"/>
    </location>
</feature>
<gene>
    <name evidence="3" type="ORF">CAPTEDRAFT_194619</name>
</gene>
<dbReference type="PANTHER" id="PTHR37984:SF9">
    <property type="entry name" value="INTEGRASE CATALYTIC DOMAIN-CONTAINING PROTEIN"/>
    <property type="match status" value="1"/>
</dbReference>
<keyword evidence="1" id="KW-0479">Metal-binding</keyword>
<dbReference type="InterPro" id="IPR001878">
    <property type="entry name" value="Znf_CCHC"/>
</dbReference>
<dbReference type="EMBL" id="AMQN01017091">
    <property type="status" value="NOT_ANNOTATED_CDS"/>
    <property type="molecule type" value="Genomic_DNA"/>
</dbReference>
<dbReference type="EMBL" id="KB292707">
    <property type="protein sequence ID" value="ELU17081.1"/>
    <property type="molecule type" value="Genomic_DNA"/>
</dbReference>
<organism evidence="3">
    <name type="scientific">Capitella teleta</name>
    <name type="common">Polychaete worm</name>
    <dbReference type="NCBI Taxonomy" id="283909"/>
    <lineage>
        <taxon>Eukaryota</taxon>
        <taxon>Metazoa</taxon>
        <taxon>Spiralia</taxon>
        <taxon>Lophotrochozoa</taxon>
        <taxon>Annelida</taxon>
        <taxon>Polychaeta</taxon>
        <taxon>Sedentaria</taxon>
        <taxon>Scolecida</taxon>
        <taxon>Capitellidae</taxon>
        <taxon>Capitella</taxon>
    </lineage>
</organism>
<dbReference type="GO" id="GO:0003676">
    <property type="term" value="F:nucleic acid binding"/>
    <property type="evidence" value="ECO:0007669"/>
    <property type="project" value="InterPro"/>
</dbReference>
<reference evidence="4" key="3">
    <citation type="submission" date="2015-06" db="UniProtKB">
        <authorList>
            <consortium name="EnsemblMetazoa"/>
        </authorList>
    </citation>
    <scope>IDENTIFICATION</scope>
</reference>
<dbReference type="InterPro" id="IPR050951">
    <property type="entry name" value="Retrovirus_Pol_polyprotein"/>
</dbReference>
<evidence type="ECO:0000256" key="1">
    <source>
        <dbReference type="PROSITE-ProRule" id="PRU00047"/>
    </source>
</evidence>
<keyword evidence="5" id="KW-1185">Reference proteome</keyword>
<dbReference type="AlphaFoldDB" id="R7VK67"/>
<evidence type="ECO:0000313" key="5">
    <source>
        <dbReference type="Proteomes" id="UP000014760"/>
    </source>
</evidence>
<dbReference type="STRING" id="283909.R7VK67"/>
<dbReference type="Proteomes" id="UP000014760">
    <property type="component" value="Unassembled WGS sequence"/>
</dbReference>
<dbReference type="PANTHER" id="PTHR37984">
    <property type="entry name" value="PROTEIN CBG26694"/>
    <property type="match status" value="1"/>
</dbReference>
<reference evidence="3 5" key="2">
    <citation type="journal article" date="2013" name="Nature">
        <title>Insights into bilaterian evolution from three spiralian genomes.</title>
        <authorList>
            <person name="Simakov O."/>
            <person name="Marletaz F."/>
            <person name="Cho S.J."/>
            <person name="Edsinger-Gonzales E."/>
            <person name="Havlak P."/>
            <person name="Hellsten U."/>
            <person name="Kuo D.H."/>
            <person name="Larsson T."/>
            <person name="Lv J."/>
            <person name="Arendt D."/>
            <person name="Savage R."/>
            <person name="Osoegawa K."/>
            <person name="de Jong P."/>
            <person name="Grimwood J."/>
            <person name="Chapman J.A."/>
            <person name="Shapiro H."/>
            <person name="Aerts A."/>
            <person name="Otillar R.P."/>
            <person name="Terry A.Y."/>
            <person name="Boore J.L."/>
            <person name="Grigoriev I.V."/>
            <person name="Lindberg D.R."/>
            <person name="Seaver E.C."/>
            <person name="Weisblat D.A."/>
            <person name="Putnam N.H."/>
            <person name="Rokhsar D.S."/>
        </authorList>
    </citation>
    <scope>NUCLEOTIDE SEQUENCE</scope>
    <source>
        <strain evidence="3 5">I ESC-2004</strain>
    </source>
</reference>
<dbReference type="OMA" id="AKCKVEN"/>
<dbReference type="GO" id="GO:0008270">
    <property type="term" value="F:zinc ion binding"/>
    <property type="evidence" value="ECO:0007669"/>
    <property type="project" value="UniProtKB-KW"/>
</dbReference>
<reference evidence="5" key="1">
    <citation type="submission" date="2012-12" db="EMBL/GenBank/DDBJ databases">
        <authorList>
            <person name="Hellsten U."/>
            <person name="Grimwood J."/>
            <person name="Chapman J.A."/>
            <person name="Shapiro H."/>
            <person name="Aerts A."/>
            <person name="Otillar R.P."/>
            <person name="Terry A.Y."/>
            <person name="Boore J.L."/>
            <person name="Simakov O."/>
            <person name="Marletaz F."/>
            <person name="Cho S.-J."/>
            <person name="Edsinger-Gonzales E."/>
            <person name="Havlak P."/>
            <person name="Kuo D.-H."/>
            <person name="Larsson T."/>
            <person name="Lv J."/>
            <person name="Arendt D."/>
            <person name="Savage R."/>
            <person name="Osoegawa K."/>
            <person name="de Jong P."/>
            <person name="Lindberg D.R."/>
            <person name="Seaver E.C."/>
            <person name="Weisblat D.A."/>
            <person name="Putnam N.H."/>
            <person name="Grigoriev I.V."/>
            <person name="Rokhsar D.S."/>
        </authorList>
    </citation>
    <scope>NUCLEOTIDE SEQUENCE</scope>
    <source>
        <strain evidence="5">I ESC-2004</strain>
    </source>
</reference>
<protein>
    <recommendedName>
        <fullName evidence="2">CCHC-type domain-containing protein</fullName>
    </recommendedName>
</protein>
<dbReference type="HOGENOM" id="CLU_046333_0_0_1"/>
<sequence length="496" mass="57123">MTRQYRPQLDWTPDAKLRTRFTAWKSEIEGEVLLFEGEDKPSKYICNFVKVCSGKRGKAILRESNAHKEEKDYQVIIKALEQKVKPPNEELSASSKYFYLRQGNATLVDFFKQATDIVEAMNIDKDPKDKTLRNLLMNGLTSHEIYRECLKEKADQLSSKRLSKSLSCGWCGGRKRCRRQECPSKDSKCNKCGKMGHWGKVCRMNRAENVKTRVHRIMDSNDHDQSDEDDATSVDFDSLNTFPDPKDPHLRPLWFSDPQKSDIHLIEAEVDSGAGCNTFPLYVYKKIFGAAPVDPPSVIIKAYGDQPIRNLGSKLLMLHIGKRILQYRFQICDVRKNPIIGRQASEEMGYLSFPPVKQPILLSKPKDQDVYTIITKMQQASMDHYNKHAKERDELQELQRVWFKKEPTANWKPATVIERPSDSPRAYIVQDDAGTCFQRTSKHVRPAAVPINNDTREHIEHNIESPQHEDLGTKQPTFPGDVIKRSGRISRKQIRY</sequence>
<keyword evidence="1" id="KW-0863">Zinc-finger</keyword>
<evidence type="ECO:0000313" key="3">
    <source>
        <dbReference type="EMBL" id="ELU17081.1"/>
    </source>
</evidence>
<proteinExistence type="predicted"/>
<evidence type="ECO:0000259" key="2">
    <source>
        <dbReference type="PROSITE" id="PS50158"/>
    </source>
</evidence>
<accession>R7VK67</accession>
<evidence type="ECO:0000313" key="4">
    <source>
        <dbReference type="EnsemblMetazoa" id="CapteP194619"/>
    </source>
</evidence>
<keyword evidence="1" id="KW-0862">Zinc</keyword>